<evidence type="ECO:0000256" key="1">
    <source>
        <dbReference type="SAM" id="Phobius"/>
    </source>
</evidence>
<name>A0AAN0JC67_AMPQE</name>
<organism evidence="2 3">
    <name type="scientific">Amphimedon queenslandica</name>
    <name type="common">Sponge</name>
    <dbReference type="NCBI Taxonomy" id="400682"/>
    <lineage>
        <taxon>Eukaryota</taxon>
        <taxon>Metazoa</taxon>
        <taxon>Porifera</taxon>
        <taxon>Demospongiae</taxon>
        <taxon>Heteroscleromorpha</taxon>
        <taxon>Haplosclerida</taxon>
        <taxon>Niphatidae</taxon>
        <taxon>Amphimedon</taxon>
    </lineage>
</organism>
<proteinExistence type="predicted"/>
<reference evidence="2" key="2">
    <citation type="submission" date="2024-06" db="UniProtKB">
        <authorList>
            <consortium name="EnsemblMetazoa"/>
        </authorList>
    </citation>
    <scope>IDENTIFICATION</scope>
</reference>
<accession>A0AAN0JC67</accession>
<sequence>MNVDEDKTNLYEVNELTEYNGSGFSNLPEYTQKERNDSNKWKLLLVCLLVAILFINIIIFLMTAVNLYYASTAVPAACQTQNSSTAASTGSLTSSEGPLNNCSIVNSTWTDNLMRYNMAMENNVNRLINATLSNARKIDDIAMSTDQQSSVVENNTYTLDDILNITNDATRMLTGIIHSLATHDSTLISTSAITDDIQIVLDRLLELHNSSNIFNSILPISCSDILAAYPSSTSGYYHVNSRHIYCNMGELCGSSGGWTRIGFLDMNGATSDCPPGFRLYQVGAVRACGRPVGGPSCVSEILPTNGINYTQICGRVTGYQWASPDAVDTRFRSNAIHNDINSYYVDGVSITRGSPRQHVWTFMAGVRDSSYDAGNCPCSTPPGATQVIQSFVGNDYFCESGNHANGWTYTLYTSDPLWDGQGCGTQEFVCCAAAGLPWFHRDYGSASSSENLELRLCADETTAFDDIPISYYEIYVK</sequence>
<dbReference type="RefSeq" id="XP_019854363.1">
    <property type="nucleotide sequence ID" value="XM_019998804.1"/>
</dbReference>
<protein>
    <recommendedName>
        <fullName evidence="4">Fibrinogen C-terminal domain-containing protein</fullName>
    </recommendedName>
</protein>
<evidence type="ECO:0008006" key="4">
    <source>
        <dbReference type="Google" id="ProtNLM"/>
    </source>
</evidence>
<reference evidence="3" key="1">
    <citation type="journal article" date="2010" name="Nature">
        <title>The Amphimedon queenslandica genome and the evolution of animal complexity.</title>
        <authorList>
            <person name="Srivastava M."/>
            <person name="Simakov O."/>
            <person name="Chapman J."/>
            <person name="Fahey B."/>
            <person name="Gauthier M.E."/>
            <person name="Mitros T."/>
            <person name="Richards G.S."/>
            <person name="Conaco C."/>
            <person name="Dacre M."/>
            <person name="Hellsten U."/>
            <person name="Larroux C."/>
            <person name="Putnam N.H."/>
            <person name="Stanke M."/>
            <person name="Adamska M."/>
            <person name="Darling A."/>
            <person name="Degnan S.M."/>
            <person name="Oakley T.H."/>
            <person name="Plachetzki D.C."/>
            <person name="Zhai Y."/>
            <person name="Adamski M."/>
            <person name="Calcino A."/>
            <person name="Cummins S.F."/>
            <person name="Goodstein D.M."/>
            <person name="Harris C."/>
            <person name="Jackson D.J."/>
            <person name="Leys S.P."/>
            <person name="Shu S."/>
            <person name="Woodcroft B.J."/>
            <person name="Vervoort M."/>
            <person name="Kosik K.S."/>
            <person name="Manning G."/>
            <person name="Degnan B.M."/>
            <person name="Rokhsar D.S."/>
        </authorList>
    </citation>
    <scope>NUCLEOTIDE SEQUENCE [LARGE SCALE GENOMIC DNA]</scope>
</reference>
<keyword evidence="1" id="KW-0812">Transmembrane</keyword>
<dbReference type="EnsemblMetazoa" id="XM_019998803.1">
    <property type="protein sequence ID" value="XP_019854362.1"/>
    <property type="gene ID" value="LOC109583449"/>
</dbReference>
<dbReference type="Proteomes" id="UP000007879">
    <property type="component" value="Unassembled WGS sequence"/>
</dbReference>
<dbReference type="RefSeq" id="XP_019854362.1">
    <property type="nucleotide sequence ID" value="XM_019998803.1"/>
</dbReference>
<evidence type="ECO:0000313" key="2">
    <source>
        <dbReference type="EnsemblMetazoa" id="XP_019854362.1"/>
    </source>
</evidence>
<keyword evidence="1" id="KW-1133">Transmembrane helix</keyword>
<dbReference type="GeneID" id="109583449"/>
<dbReference type="EnsemblMetazoa" id="XM_019998804.1">
    <property type="protein sequence ID" value="XP_019854363.1"/>
    <property type="gene ID" value="LOC109583449"/>
</dbReference>
<dbReference type="KEGG" id="aqu:109583449"/>
<keyword evidence="3" id="KW-1185">Reference proteome</keyword>
<evidence type="ECO:0000313" key="3">
    <source>
        <dbReference type="Proteomes" id="UP000007879"/>
    </source>
</evidence>
<feature type="transmembrane region" description="Helical" evidence="1">
    <location>
        <begin position="43"/>
        <end position="69"/>
    </location>
</feature>
<keyword evidence="1" id="KW-0472">Membrane</keyword>
<dbReference type="AlphaFoldDB" id="A0AAN0JC67"/>